<keyword evidence="8 9" id="KW-0472">Membrane</keyword>
<reference evidence="11 12" key="1">
    <citation type="submission" date="2014-09" db="EMBL/GenBank/DDBJ databases">
        <title>Draft genome of Bradyrhizobium japonicum Is-34.</title>
        <authorList>
            <person name="Tsurumaru H."/>
            <person name="Yamakawa T."/>
            <person name="Hashimoto S."/>
            <person name="Okizaki K."/>
            <person name="Kanesaki Y."/>
            <person name="Yoshikawa H."/>
            <person name="Yajima S."/>
        </authorList>
    </citation>
    <scope>NUCLEOTIDE SEQUENCE [LARGE SCALE GENOMIC DNA]</scope>
    <source>
        <strain evidence="11 12">Is-34</strain>
    </source>
</reference>
<feature type="domain" description="ABC transmembrane type-1" evidence="10">
    <location>
        <begin position="19"/>
        <end position="207"/>
    </location>
</feature>
<dbReference type="AlphaFoldDB" id="A0A0A3XIC2"/>
<feature type="transmembrane region" description="Helical" evidence="9">
    <location>
        <begin position="189"/>
        <end position="209"/>
    </location>
</feature>
<evidence type="ECO:0000256" key="5">
    <source>
        <dbReference type="ARBA" id="ARBA00022692"/>
    </source>
</evidence>
<dbReference type="InterPro" id="IPR043429">
    <property type="entry name" value="ArtM/GltK/GlnP/TcyL/YhdX-like"/>
</dbReference>
<accession>A0A0A3XIC2</accession>
<evidence type="ECO:0000256" key="1">
    <source>
        <dbReference type="ARBA" id="ARBA00004429"/>
    </source>
</evidence>
<evidence type="ECO:0000313" key="11">
    <source>
        <dbReference type="EMBL" id="KGT72916.1"/>
    </source>
</evidence>
<dbReference type="Gene3D" id="1.10.3720.10">
    <property type="entry name" value="MetI-like"/>
    <property type="match status" value="1"/>
</dbReference>
<dbReference type="Pfam" id="PF00528">
    <property type="entry name" value="BPD_transp_1"/>
    <property type="match status" value="1"/>
</dbReference>
<comment type="similarity">
    <text evidence="2">Belongs to the binding-protein-dependent transport system permease family. HisMQ subfamily.</text>
</comment>
<evidence type="ECO:0000256" key="6">
    <source>
        <dbReference type="ARBA" id="ARBA00022970"/>
    </source>
</evidence>
<feature type="transmembrane region" description="Helical" evidence="9">
    <location>
        <begin position="23"/>
        <end position="43"/>
    </location>
</feature>
<evidence type="ECO:0000256" key="4">
    <source>
        <dbReference type="ARBA" id="ARBA00022475"/>
    </source>
</evidence>
<evidence type="ECO:0000313" key="12">
    <source>
        <dbReference type="Proteomes" id="UP000030377"/>
    </source>
</evidence>
<evidence type="ECO:0000256" key="7">
    <source>
        <dbReference type="ARBA" id="ARBA00022989"/>
    </source>
</evidence>
<dbReference type="RefSeq" id="WP_041960968.1">
    <property type="nucleotide sequence ID" value="NZ_JRPN01000096.1"/>
</dbReference>
<dbReference type="PANTHER" id="PTHR30614:SF0">
    <property type="entry name" value="L-CYSTINE TRANSPORT SYSTEM PERMEASE PROTEIN TCYL"/>
    <property type="match status" value="1"/>
</dbReference>
<keyword evidence="5 9" id="KW-0812">Transmembrane</keyword>
<dbReference type="NCBIfam" id="TIGR01726">
    <property type="entry name" value="HEQRo_perm_3TM"/>
    <property type="match status" value="1"/>
</dbReference>
<gene>
    <name evidence="11" type="ORF">MA20_47435</name>
</gene>
<feature type="transmembrane region" description="Helical" evidence="9">
    <location>
        <begin position="70"/>
        <end position="98"/>
    </location>
</feature>
<keyword evidence="6" id="KW-0029">Amino-acid transport</keyword>
<dbReference type="GO" id="GO:0043190">
    <property type="term" value="C:ATP-binding cassette (ABC) transporter complex"/>
    <property type="evidence" value="ECO:0007669"/>
    <property type="project" value="InterPro"/>
</dbReference>
<dbReference type="EMBL" id="JRPN01000096">
    <property type="protein sequence ID" value="KGT72916.1"/>
    <property type="molecule type" value="Genomic_DNA"/>
</dbReference>
<dbReference type="CDD" id="cd06261">
    <property type="entry name" value="TM_PBP2"/>
    <property type="match status" value="1"/>
</dbReference>
<dbReference type="PANTHER" id="PTHR30614">
    <property type="entry name" value="MEMBRANE COMPONENT OF AMINO ACID ABC TRANSPORTER"/>
    <property type="match status" value="1"/>
</dbReference>
<comment type="caution">
    <text evidence="11">The sequence shown here is derived from an EMBL/GenBank/DDBJ whole genome shotgun (WGS) entry which is preliminary data.</text>
</comment>
<dbReference type="GO" id="GO:0006865">
    <property type="term" value="P:amino acid transport"/>
    <property type="evidence" value="ECO:0007669"/>
    <property type="project" value="UniProtKB-KW"/>
</dbReference>
<evidence type="ECO:0000256" key="3">
    <source>
        <dbReference type="ARBA" id="ARBA00022448"/>
    </source>
</evidence>
<proteinExistence type="inferred from homology"/>
<dbReference type="PROSITE" id="PS50928">
    <property type="entry name" value="ABC_TM1"/>
    <property type="match status" value="1"/>
</dbReference>
<evidence type="ECO:0000256" key="9">
    <source>
        <dbReference type="RuleBase" id="RU363032"/>
    </source>
</evidence>
<sequence>MNFDAAFAVRIVPLVLQGIGNTILITILSFVGAMVFGFAWEMLRRSHPLMRPATQFVIDSIRSTPLLVQIYFLFFVLPYYGVTLPALFVGVFGLSFYFSGYLSEVFKAGIDAVPAGQGEAAQSLGLSRLDTVVFVITPQMLRNIAAPLGSYSISILKSTPLLAMIAVPEMQGSAFDVASETYRYAEPMLVTEILFLILALVAVALVTGIERRLGVSAPSH</sequence>
<protein>
    <submittedName>
        <fullName evidence="11">ABC transporter</fullName>
    </submittedName>
</protein>
<dbReference type="SUPFAM" id="SSF161098">
    <property type="entry name" value="MetI-like"/>
    <property type="match status" value="1"/>
</dbReference>
<dbReference type="Proteomes" id="UP000030377">
    <property type="component" value="Unassembled WGS sequence"/>
</dbReference>
<dbReference type="InterPro" id="IPR000515">
    <property type="entry name" value="MetI-like"/>
</dbReference>
<evidence type="ECO:0000256" key="8">
    <source>
        <dbReference type="ARBA" id="ARBA00023136"/>
    </source>
</evidence>
<name>A0A0A3XIC2_BRAJP</name>
<dbReference type="InterPro" id="IPR035906">
    <property type="entry name" value="MetI-like_sf"/>
</dbReference>
<comment type="subcellular location">
    <subcellularLocation>
        <location evidence="1">Cell inner membrane</location>
        <topology evidence="1">Multi-pass membrane protein</topology>
    </subcellularLocation>
    <subcellularLocation>
        <location evidence="9">Cell membrane</location>
        <topology evidence="9">Multi-pass membrane protein</topology>
    </subcellularLocation>
</comment>
<keyword evidence="7 9" id="KW-1133">Transmembrane helix</keyword>
<organism evidence="11 12">
    <name type="scientific">Bradyrhizobium japonicum</name>
    <dbReference type="NCBI Taxonomy" id="375"/>
    <lineage>
        <taxon>Bacteria</taxon>
        <taxon>Pseudomonadati</taxon>
        <taxon>Pseudomonadota</taxon>
        <taxon>Alphaproteobacteria</taxon>
        <taxon>Hyphomicrobiales</taxon>
        <taxon>Nitrobacteraceae</taxon>
        <taxon>Bradyrhizobium</taxon>
    </lineage>
</organism>
<keyword evidence="3 9" id="KW-0813">Transport</keyword>
<dbReference type="InterPro" id="IPR010065">
    <property type="entry name" value="AA_ABC_transptr_permease_3TM"/>
</dbReference>
<evidence type="ECO:0000256" key="2">
    <source>
        <dbReference type="ARBA" id="ARBA00010072"/>
    </source>
</evidence>
<keyword evidence="4" id="KW-1003">Cell membrane</keyword>
<dbReference type="GO" id="GO:0022857">
    <property type="term" value="F:transmembrane transporter activity"/>
    <property type="evidence" value="ECO:0007669"/>
    <property type="project" value="InterPro"/>
</dbReference>
<evidence type="ECO:0000259" key="10">
    <source>
        <dbReference type="PROSITE" id="PS50928"/>
    </source>
</evidence>